<evidence type="ECO:0000313" key="2">
    <source>
        <dbReference type="EMBL" id="RYO66867.1"/>
    </source>
</evidence>
<name>A0A4Q4S9I6_9PLEO</name>
<reference evidence="3" key="1">
    <citation type="journal article" date="2019" name="bioRxiv">
        <title>Genomics, evolutionary history and diagnostics of the Alternaria alternata species group including apple and Asian pear pathotypes.</title>
        <authorList>
            <person name="Armitage A.D."/>
            <person name="Cockerton H.M."/>
            <person name="Sreenivasaprasad S."/>
            <person name="Woodhall J.W."/>
            <person name="Lane C.R."/>
            <person name="Harrison R.J."/>
            <person name="Clarkson J.P."/>
        </authorList>
    </citation>
    <scope>NUCLEOTIDE SEQUENCE [LARGE SCALE GENOMIC DNA]</scope>
    <source>
        <strain evidence="3">RGR 97.0016</strain>
    </source>
</reference>
<feature type="transmembrane region" description="Helical" evidence="1">
    <location>
        <begin position="52"/>
        <end position="69"/>
    </location>
</feature>
<comment type="caution">
    <text evidence="2">The sequence shown here is derived from an EMBL/GenBank/DDBJ whole genome shotgun (WGS) entry which is preliminary data.</text>
</comment>
<keyword evidence="1" id="KW-1133">Transmembrane helix</keyword>
<keyword evidence="1" id="KW-0472">Membrane</keyword>
<evidence type="ECO:0000313" key="3">
    <source>
        <dbReference type="Proteomes" id="UP000293823"/>
    </source>
</evidence>
<dbReference type="EMBL" id="PEJP01000017">
    <property type="protein sequence ID" value="RYO66867.1"/>
    <property type="molecule type" value="Genomic_DNA"/>
</dbReference>
<dbReference type="AlphaFoldDB" id="A0A4Q4S9I6"/>
<organism evidence="2 3">
    <name type="scientific">Alternaria arborescens</name>
    <dbReference type="NCBI Taxonomy" id="156630"/>
    <lineage>
        <taxon>Eukaryota</taxon>
        <taxon>Fungi</taxon>
        <taxon>Dikarya</taxon>
        <taxon>Ascomycota</taxon>
        <taxon>Pezizomycotina</taxon>
        <taxon>Dothideomycetes</taxon>
        <taxon>Pleosporomycetidae</taxon>
        <taxon>Pleosporales</taxon>
        <taxon>Pleosporineae</taxon>
        <taxon>Pleosporaceae</taxon>
        <taxon>Alternaria</taxon>
        <taxon>Alternaria sect. Alternaria</taxon>
    </lineage>
</organism>
<keyword evidence="1" id="KW-0812">Transmembrane</keyword>
<protein>
    <submittedName>
        <fullName evidence="2">Uncharacterized protein</fullName>
    </submittedName>
</protein>
<evidence type="ECO:0000256" key="1">
    <source>
        <dbReference type="SAM" id="Phobius"/>
    </source>
</evidence>
<keyword evidence="3" id="KW-1185">Reference proteome</keyword>
<dbReference type="Proteomes" id="UP000293823">
    <property type="component" value="Unassembled WGS sequence"/>
</dbReference>
<gene>
    <name evidence="2" type="ORF">AA0113_g4956</name>
</gene>
<proteinExistence type="predicted"/>
<accession>A0A4Q4S9I6</accession>
<sequence>MPENLPPPAPVVTMSVGFLVPSNGSAAPTNRTGLPEFTGAATRVVSVSKTEVMLGWLVGVVGFLAIGALF</sequence>